<reference evidence="1 2" key="1">
    <citation type="submission" date="2018-06" db="EMBL/GenBank/DDBJ databases">
        <authorList>
            <consortium name="Pathogen Informatics"/>
            <person name="Doyle S."/>
        </authorList>
    </citation>
    <scope>NUCLEOTIDE SEQUENCE [LARGE SCALE GENOMIC DNA]</scope>
    <source>
        <strain evidence="1 2">NCTC7582</strain>
    </source>
</reference>
<organism evidence="1 2">
    <name type="scientific">Lysinibacillus capsici</name>
    <dbReference type="NCBI Taxonomy" id="2115968"/>
    <lineage>
        <taxon>Bacteria</taxon>
        <taxon>Bacillati</taxon>
        <taxon>Bacillota</taxon>
        <taxon>Bacilli</taxon>
        <taxon>Bacillales</taxon>
        <taxon>Bacillaceae</taxon>
        <taxon>Lysinibacillus</taxon>
    </lineage>
</organism>
<dbReference type="Pfam" id="PF06854">
    <property type="entry name" value="Phage_Gp15"/>
    <property type="match status" value="1"/>
</dbReference>
<evidence type="ECO:0000313" key="2">
    <source>
        <dbReference type="Proteomes" id="UP000251431"/>
    </source>
</evidence>
<evidence type="ECO:0000313" key="1">
    <source>
        <dbReference type="EMBL" id="SPT98428.1"/>
    </source>
</evidence>
<gene>
    <name evidence="1" type="ORF">NCTC7582_01655</name>
</gene>
<dbReference type="EMBL" id="UAQE01000001">
    <property type="protein sequence ID" value="SPT98428.1"/>
    <property type="molecule type" value="Genomic_DNA"/>
</dbReference>
<protein>
    <submittedName>
        <fullName evidence="1">Bacteriophage Gp15 protein</fullName>
    </submittedName>
</protein>
<proteinExistence type="predicted"/>
<dbReference type="AlphaFoldDB" id="A0A2X0XXG5"/>
<dbReference type="InterPro" id="IPR009660">
    <property type="entry name" value="Phage_A500_Gp15"/>
</dbReference>
<dbReference type="Proteomes" id="UP000251431">
    <property type="component" value="Unassembled WGS sequence"/>
</dbReference>
<dbReference type="RefSeq" id="WP_112117010.1">
    <property type="nucleotide sequence ID" value="NZ_UAQE01000001.1"/>
</dbReference>
<name>A0A2X0XXG5_9BACI</name>
<sequence>MELTDRRLDVYTWNGVDIELNLSFDNVLKLFDLFSDDINQDIKLDIALEMLVVNADFLRQLSGSHVAIRLVLDVLKDKLNIDLESDDITSDEEPQIPIYDFKEDAERIYASFLFDYNLDLFELQGKLQWHKFIALFENLSTDSPMGQAMMYRSCEVPKKDKYNADERKRIIAMKKKYELKVAKAIREQQELERVQKSFEMMKRVAKRKG</sequence>
<accession>A0A2X0XXG5</accession>